<keyword evidence="1" id="KW-0812">Transmembrane</keyword>
<dbReference type="RefSeq" id="WP_147183894.1">
    <property type="nucleotide sequence ID" value="NZ_CP042382.1"/>
</dbReference>
<feature type="transmembrane region" description="Helical" evidence="1">
    <location>
        <begin position="7"/>
        <end position="32"/>
    </location>
</feature>
<gene>
    <name evidence="2" type="ORF">FGL86_06950</name>
</gene>
<evidence type="ECO:0000256" key="1">
    <source>
        <dbReference type="SAM" id="Phobius"/>
    </source>
</evidence>
<keyword evidence="3" id="KW-1185">Reference proteome</keyword>
<evidence type="ECO:0000313" key="3">
    <source>
        <dbReference type="Proteomes" id="UP000321272"/>
    </source>
</evidence>
<evidence type="ECO:0008006" key="4">
    <source>
        <dbReference type="Google" id="ProtNLM"/>
    </source>
</evidence>
<organism evidence="2 3">
    <name type="scientific">Pistricoccus aurantiacus</name>
    <dbReference type="NCBI Taxonomy" id="1883414"/>
    <lineage>
        <taxon>Bacteria</taxon>
        <taxon>Pseudomonadati</taxon>
        <taxon>Pseudomonadota</taxon>
        <taxon>Gammaproteobacteria</taxon>
        <taxon>Oceanospirillales</taxon>
        <taxon>Halomonadaceae</taxon>
        <taxon>Pistricoccus</taxon>
    </lineage>
</organism>
<dbReference type="Proteomes" id="UP000321272">
    <property type="component" value="Chromosome"/>
</dbReference>
<keyword evidence="1" id="KW-0472">Membrane</keyword>
<dbReference type="OrthoDB" id="5296662at2"/>
<dbReference type="EMBL" id="CP042382">
    <property type="protein sequence ID" value="QEA38838.1"/>
    <property type="molecule type" value="Genomic_DNA"/>
</dbReference>
<dbReference type="InterPro" id="IPR012902">
    <property type="entry name" value="N_methyl_site"/>
</dbReference>
<evidence type="ECO:0000313" key="2">
    <source>
        <dbReference type="EMBL" id="QEA38838.1"/>
    </source>
</evidence>
<dbReference type="Pfam" id="PF07963">
    <property type="entry name" value="N_methyl"/>
    <property type="match status" value="1"/>
</dbReference>
<sequence length="322" mass="35337">MKHRQTGVGLVELMISLVLGLLVSALALQMFLGSRSSLSSQEALSYLQESARYVSYRLQPLMRNVGYAGCGNVENIEVAKGVSVEYDLTQPLSAKKKKYKEVVYWELILAYADKESEVPLAGSMASKDSDLKFDTNDMELFLNNNKDKVLEKTVLINDCKTADLFTLKDDWVSGNTFETVEGPSRAYGQSGSVISYVYPVKAWRLVLADQEISGRATGNIALFIDRTEPGPAFQREELVAGVGGLEVTFGVDTDNDGIVDQLGVMPDSISTNNWGTLIRRIEIALTLQSEPGVVPGGANSGRLERTFNMTFSPRNLQLRGKS</sequence>
<accession>A0A5B8SVR1</accession>
<dbReference type="KEGG" id="paur:FGL86_06950"/>
<proteinExistence type="predicted"/>
<name>A0A5B8SVR1_9GAMM</name>
<reference evidence="2 3" key="1">
    <citation type="submission" date="2019-06" db="EMBL/GenBank/DDBJ databases">
        <title>Genome analyses of bacteria isolated from kimchi.</title>
        <authorList>
            <person name="Lee S."/>
            <person name="Ahn S."/>
            <person name="Roh S."/>
        </authorList>
    </citation>
    <scope>NUCLEOTIDE SEQUENCE [LARGE SCALE GENOMIC DNA]</scope>
    <source>
        <strain evidence="2 3">CBA4606</strain>
    </source>
</reference>
<dbReference type="AlphaFoldDB" id="A0A5B8SVR1"/>
<protein>
    <recommendedName>
        <fullName evidence="4">Prepilin-type N-terminal cleavage/methylation domain-containing protein</fullName>
    </recommendedName>
</protein>
<keyword evidence="1" id="KW-1133">Transmembrane helix</keyword>